<evidence type="ECO:0000256" key="9">
    <source>
        <dbReference type="SAM" id="MobiDB-lite"/>
    </source>
</evidence>
<dbReference type="PANTHER" id="PTHR37820">
    <property type="entry name" value="CELL DIVISION PROTEIN DIVIB"/>
    <property type="match status" value="1"/>
</dbReference>
<dbReference type="PROSITE" id="PS51779">
    <property type="entry name" value="POTRA"/>
    <property type="match status" value="1"/>
</dbReference>
<dbReference type="RefSeq" id="WP_125008796.1">
    <property type="nucleotide sequence ID" value="NZ_BEXA01000006.1"/>
</dbReference>
<evidence type="ECO:0000256" key="8">
    <source>
        <dbReference type="HAMAP-Rule" id="MF_00912"/>
    </source>
</evidence>
<dbReference type="OrthoDB" id="1819027at2"/>
<proteinExistence type="inferred from homology"/>
<comment type="similarity">
    <text evidence="8">Belongs to the FtsQ/DivIB family. DivIB subfamily.</text>
</comment>
<keyword evidence="4 8" id="KW-0812">Transmembrane</keyword>
<evidence type="ECO:0000256" key="1">
    <source>
        <dbReference type="ARBA" id="ARBA00004370"/>
    </source>
</evidence>
<accession>A0A401FNV6</accession>
<dbReference type="PANTHER" id="PTHR37820:SF1">
    <property type="entry name" value="CELL DIVISION PROTEIN FTSQ"/>
    <property type="match status" value="1"/>
</dbReference>
<comment type="function">
    <text evidence="8">Cell division protein that may be involved in stabilizing or promoting the assembly of the division complex.</text>
</comment>
<evidence type="ECO:0000259" key="10">
    <source>
        <dbReference type="PROSITE" id="PS51779"/>
    </source>
</evidence>
<feature type="region of interest" description="Disordered" evidence="9">
    <location>
        <begin position="273"/>
        <end position="306"/>
    </location>
</feature>
<dbReference type="AlphaFoldDB" id="A0A401FNV6"/>
<keyword evidence="2 8" id="KW-1003">Cell membrane</keyword>
<evidence type="ECO:0000313" key="11">
    <source>
        <dbReference type="EMBL" id="GAY74069.1"/>
    </source>
</evidence>
<evidence type="ECO:0000256" key="6">
    <source>
        <dbReference type="ARBA" id="ARBA00023136"/>
    </source>
</evidence>
<dbReference type="Proteomes" id="UP000286974">
    <property type="component" value="Unassembled WGS sequence"/>
</dbReference>
<evidence type="ECO:0000256" key="2">
    <source>
        <dbReference type="ARBA" id="ARBA00022475"/>
    </source>
</evidence>
<dbReference type="EMBL" id="BEXA01000006">
    <property type="protein sequence ID" value="GAY74069.1"/>
    <property type="molecule type" value="Genomic_DNA"/>
</dbReference>
<name>A0A401FNV6_9LACO</name>
<dbReference type="HAMAP" id="MF_00912">
    <property type="entry name" value="DivIB"/>
    <property type="match status" value="1"/>
</dbReference>
<dbReference type="InterPro" id="IPR026580">
    <property type="entry name" value="DivIB"/>
</dbReference>
<organism evidence="11 12">
    <name type="scientific">Lentilactobacillus kosonis</name>
    <dbReference type="NCBI Taxonomy" id="2810561"/>
    <lineage>
        <taxon>Bacteria</taxon>
        <taxon>Bacillati</taxon>
        <taxon>Bacillota</taxon>
        <taxon>Bacilli</taxon>
        <taxon>Lactobacillales</taxon>
        <taxon>Lactobacillaceae</taxon>
        <taxon>Lentilactobacillus</taxon>
    </lineage>
</organism>
<dbReference type="GO" id="GO:0032153">
    <property type="term" value="C:cell division site"/>
    <property type="evidence" value="ECO:0007669"/>
    <property type="project" value="UniProtKB-UniRule"/>
</dbReference>
<dbReference type="Pfam" id="PF08478">
    <property type="entry name" value="POTRA_1"/>
    <property type="match status" value="1"/>
</dbReference>
<dbReference type="InterPro" id="IPR005548">
    <property type="entry name" value="Cell_div_FtsQ/DivIB_C"/>
</dbReference>
<feature type="compositionally biased region" description="Basic residues" evidence="9">
    <location>
        <begin position="287"/>
        <end position="299"/>
    </location>
</feature>
<gene>
    <name evidence="8" type="primary">divIB</name>
    <name evidence="11" type="ORF">NBRC111893_2215</name>
</gene>
<keyword evidence="5 8" id="KW-1133">Transmembrane helix</keyword>
<dbReference type="Gene3D" id="3.40.50.10960">
    <property type="match status" value="1"/>
</dbReference>
<dbReference type="InterPro" id="IPR034746">
    <property type="entry name" value="POTRA"/>
</dbReference>
<keyword evidence="3 8" id="KW-0132">Cell division</keyword>
<feature type="transmembrane region" description="Helical" evidence="8">
    <location>
        <begin position="55"/>
        <end position="73"/>
    </location>
</feature>
<keyword evidence="7 8" id="KW-0131">Cell cycle</keyword>
<evidence type="ECO:0000313" key="12">
    <source>
        <dbReference type="Proteomes" id="UP000286974"/>
    </source>
</evidence>
<dbReference type="GO" id="GO:0043093">
    <property type="term" value="P:FtsZ-dependent cytokinesis"/>
    <property type="evidence" value="ECO:0007669"/>
    <property type="project" value="UniProtKB-UniRule"/>
</dbReference>
<feature type="domain" description="POTRA" evidence="10">
    <location>
        <begin position="77"/>
        <end position="148"/>
    </location>
</feature>
<feature type="compositionally biased region" description="Basic residues" evidence="9">
    <location>
        <begin position="27"/>
        <end position="37"/>
    </location>
</feature>
<evidence type="ECO:0000256" key="3">
    <source>
        <dbReference type="ARBA" id="ARBA00022618"/>
    </source>
</evidence>
<feature type="compositionally biased region" description="Low complexity" evidence="9">
    <location>
        <begin position="275"/>
        <end position="286"/>
    </location>
</feature>
<evidence type="ECO:0000256" key="7">
    <source>
        <dbReference type="ARBA" id="ARBA00023306"/>
    </source>
</evidence>
<sequence length="306" mass="35059">MAKKKKETEELTPWERLNTENQVEKQKRQKKNNRQHVKIPKLNLSNFQVDNLKRLSPLLVLLILGLMICLFFITPYSRVNKVTITGNEMISTAGIKKYTTIKPQESMIKIWGHKRALASELKDKSQRLESVTVNTANFNNVNIKVKEYPTIGYLYVDRGYEPILESGVILRSKVLNPNADYPIVKNFKDPQILKRCLAQYKKIQPNVRANIVTVNYSPTKLNKDRVVLKMHDQNVVLGTIKTFGNKMNYYPSMAQKLTTKSIIDMQVGAYSYPMSSKKSSTSGTASKKSKVRATKKKQNTRSVTDR</sequence>
<protein>
    <recommendedName>
        <fullName evidence="8">Cell division protein DivIB</fullName>
    </recommendedName>
</protein>
<dbReference type="Pfam" id="PF03799">
    <property type="entry name" value="FtsQ_DivIB_C"/>
    <property type="match status" value="1"/>
</dbReference>
<keyword evidence="12" id="KW-1185">Reference proteome</keyword>
<evidence type="ECO:0000256" key="5">
    <source>
        <dbReference type="ARBA" id="ARBA00022989"/>
    </source>
</evidence>
<dbReference type="InterPro" id="IPR013685">
    <property type="entry name" value="POTRA_FtsQ_type"/>
</dbReference>
<evidence type="ECO:0000256" key="4">
    <source>
        <dbReference type="ARBA" id="ARBA00022692"/>
    </source>
</evidence>
<feature type="region of interest" description="Disordered" evidence="9">
    <location>
        <begin position="1"/>
        <end position="37"/>
    </location>
</feature>
<comment type="subcellular location">
    <subcellularLocation>
        <location evidence="8">Cell membrane</location>
        <topology evidence="8">Single-pass type II membrane protein</topology>
    </subcellularLocation>
    <subcellularLocation>
        <location evidence="1">Membrane</location>
    </subcellularLocation>
    <text evidence="8">Localizes to the division septum.</text>
</comment>
<dbReference type="InterPro" id="IPR050487">
    <property type="entry name" value="FtsQ_DivIB"/>
</dbReference>
<comment type="caution">
    <text evidence="11">The sequence shown here is derived from an EMBL/GenBank/DDBJ whole genome shotgun (WGS) entry which is preliminary data.</text>
</comment>
<reference evidence="11 12" key="1">
    <citation type="submission" date="2017-11" db="EMBL/GenBank/DDBJ databases">
        <title>Draft Genome Sequence of Lactobacillus curieae NBRC 111893 isolated from Koso, a Japanese sugar-Vegetable Fermented Beverage.</title>
        <authorList>
            <person name="Chiou T.Y."/>
            <person name="Oshima K."/>
            <person name="Suda W."/>
            <person name="Hattori M."/>
            <person name="Takahashi T."/>
        </authorList>
    </citation>
    <scope>NUCLEOTIDE SEQUENCE [LARGE SCALE GENOMIC DNA]</scope>
    <source>
        <strain evidence="11 12">NBRC111893</strain>
    </source>
</reference>
<dbReference type="GO" id="GO:0005886">
    <property type="term" value="C:plasma membrane"/>
    <property type="evidence" value="ECO:0007669"/>
    <property type="project" value="UniProtKB-SubCell"/>
</dbReference>
<keyword evidence="6 8" id="KW-0472">Membrane</keyword>